<dbReference type="Proteomes" id="UP000290545">
    <property type="component" value="Unassembled WGS sequence"/>
</dbReference>
<proteinExistence type="predicted"/>
<gene>
    <name evidence="1" type="ORF">ESB13_13680</name>
</gene>
<comment type="caution">
    <text evidence="1">The sequence shown here is derived from an EMBL/GenBank/DDBJ whole genome shotgun (WGS) entry which is preliminary data.</text>
</comment>
<name>A0A4V1M9X2_9BACT</name>
<organism evidence="1 2">
    <name type="scientific">Filimonas effusa</name>
    <dbReference type="NCBI Taxonomy" id="2508721"/>
    <lineage>
        <taxon>Bacteria</taxon>
        <taxon>Pseudomonadati</taxon>
        <taxon>Bacteroidota</taxon>
        <taxon>Chitinophagia</taxon>
        <taxon>Chitinophagales</taxon>
        <taxon>Chitinophagaceae</taxon>
        <taxon>Filimonas</taxon>
    </lineage>
</organism>
<evidence type="ECO:0000313" key="1">
    <source>
        <dbReference type="EMBL" id="RXK83164.1"/>
    </source>
</evidence>
<sequence length="160" mass="18181">MGRTQNFFEYQKMLADEYAGLDPRRLLYLCAILTGHEIAAVDHALASPKYAVFRELFTLAHKVIACAGEDVEGPVIDQCQRDLSEACRKFSRKSKFPDADKQSLSACAEKLLYFIHYLKTEDPLYLLHTLEQMQTLDTATLAAYGDQLILLSRLKSFLKL</sequence>
<dbReference type="RefSeq" id="WP_129004196.1">
    <property type="nucleotide sequence ID" value="NZ_SDHZ01000002.1"/>
</dbReference>
<dbReference type="OrthoDB" id="10013820at2"/>
<reference evidence="1 2" key="1">
    <citation type="submission" date="2019-01" db="EMBL/GenBank/DDBJ databases">
        <title>Filimonas sp. strain TTM-71.</title>
        <authorList>
            <person name="Chen W.-M."/>
        </authorList>
    </citation>
    <scope>NUCLEOTIDE SEQUENCE [LARGE SCALE GENOMIC DNA]</scope>
    <source>
        <strain evidence="1 2">TTM-71</strain>
    </source>
</reference>
<keyword evidence="2" id="KW-1185">Reference proteome</keyword>
<protein>
    <submittedName>
        <fullName evidence="1">Uncharacterized protein</fullName>
    </submittedName>
</protein>
<dbReference type="EMBL" id="SDHZ01000002">
    <property type="protein sequence ID" value="RXK83164.1"/>
    <property type="molecule type" value="Genomic_DNA"/>
</dbReference>
<dbReference type="AlphaFoldDB" id="A0A4V1M9X2"/>
<evidence type="ECO:0000313" key="2">
    <source>
        <dbReference type="Proteomes" id="UP000290545"/>
    </source>
</evidence>
<accession>A0A4V1M9X2</accession>